<dbReference type="Pfam" id="PF13624">
    <property type="entry name" value="SurA_N_3"/>
    <property type="match status" value="1"/>
</dbReference>
<evidence type="ECO:0000256" key="9">
    <source>
        <dbReference type="ARBA" id="ARBA00040743"/>
    </source>
</evidence>
<evidence type="ECO:0000259" key="13">
    <source>
        <dbReference type="PROSITE" id="PS50198"/>
    </source>
</evidence>
<dbReference type="Gene3D" id="3.10.50.40">
    <property type="match status" value="1"/>
</dbReference>
<keyword evidence="11 14" id="KW-0413">Isomerase</keyword>
<evidence type="ECO:0000256" key="2">
    <source>
        <dbReference type="ARBA" id="ARBA00022475"/>
    </source>
</evidence>
<name>K2JLR8_9GAMM</name>
<dbReference type="GO" id="GO:0003755">
    <property type="term" value="F:peptidyl-prolyl cis-trans isomerase activity"/>
    <property type="evidence" value="ECO:0007669"/>
    <property type="project" value="UniProtKB-KW"/>
</dbReference>
<evidence type="ECO:0000256" key="10">
    <source>
        <dbReference type="ARBA" id="ARBA00042775"/>
    </source>
</evidence>
<evidence type="ECO:0000256" key="7">
    <source>
        <dbReference type="ARBA" id="ARBA00023186"/>
    </source>
</evidence>
<evidence type="ECO:0000256" key="5">
    <source>
        <dbReference type="ARBA" id="ARBA00022989"/>
    </source>
</evidence>
<keyword evidence="4 12" id="KW-0812">Transmembrane</keyword>
<evidence type="ECO:0000256" key="6">
    <source>
        <dbReference type="ARBA" id="ARBA00023136"/>
    </source>
</evidence>
<dbReference type="EMBL" id="AMRI01000005">
    <property type="protein sequence ID" value="EKE76263.1"/>
    <property type="molecule type" value="Genomic_DNA"/>
</dbReference>
<keyword evidence="11" id="KW-0697">Rotamase</keyword>
<keyword evidence="7" id="KW-0143">Chaperone</keyword>
<dbReference type="PROSITE" id="PS50198">
    <property type="entry name" value="PPIC_PPIASE_2"/>
    <property type="match status" value="1"/>
</dbReference>
<dbReference type="PATRIC" id="fig|745411.4.peg.1019"/>
<keyword evidence="6 12" id="KW-0472">Membrane</keyword>
<dbReference type="Gene3D" id="1.10.4030.10">
    <property type="entry name" value="Porin chaperone SurA, peptide-binding domain"/>
    <property type="match status" value="1"/>
</dbReference>
<dbReference type="PANTHER" id="PTHR47529">
    <property type="entry name" value="PEPTIDYL-PROLYL CIS-TRANS ISOMERASE D"/>
    <property type="match status" value="1"/>
</dbReference>
<dbReference type="AlphaFoldDB" id="K2JLR8"/>
<evidence type="ECO:0000256" key="3">
    <source>
        <dbReference type="ARBA" id="ARBA00022519"/>
    </source>
</evidence>
<dbReference type="Proteomes" id="UP000006755">
    <property type="component" value="Unassembled WGS sequence"/>
</dbReference>
<feature type="transmembrane region" description="Helical" evidence="12">
    <location>
        <begin position="12"/>
        <end position="34"/>
    </location>
</feature>
<feature type="domain" description="PpiC" evidence="13">
    <location>
        <begin position="269"/>
        <end position="363"/>
    </location>
</feature>
<dbReference type="eggNOG" id="COG0760">
    <property type="taxonomic scope" value="Bacteria"/>
</dbReference>
<dbReference type="SUPFAM" id="SSF54534">
    <property type="entry name" value="FKBP-like"/>
    <property type="match status" value="1"/>
</dbReference>
<evidence type="ECO:0000256" key="11">
    <source>
        <dbReference type="PROSITE-ProRule" id="PRU00278"/>
    </source>
</evidence>
<accession>K2JLR8</accession>
<gene>
    <name evidence="14" type="ORF">B3C1_05125</name>
</gene>
<organism evidence="14 15">
    <name type="scientific">Gallaecimonas xiamenensis 3-C-1</name>
    <dbReference type="NCBI Taxonomy" id="745411"/>
    <lineage>
        <taxon>Bacteria</taxon>
        <taxon>Pseudomonadati</taxon>
        <taxon>Pseudomonadota</taxon>
        <taxon>Gammaproteobacteria</taxon>
        <taxon>Enterobacterales</taxon>
        <taxon>Gallaecimonadaceae</taxon>
        <taxon>Gallaecimonas</taxon>
    </lineage>
</organism>
<evidence type="ECO:0000256" key="8">
    <source>
        <dbReference type="ARBA" id="ARBA00038408"/>
    </source>
</evidence>
<dbReference type="PROSITE" id="PS01096">
    <property type="entry name" value="PPIC_PPIASE_1"/>
    <property type="match status" value="1"/>
</dbReference>
<dbReference type="SUPFAM" id="SSF109998">
    <property type="entry name" value="Triger factor/SurA peptide-binding domain-like"/>
    <property type="match status" value="1"/>
</dbReference>
<comment type="subcellular location">
    <subcellularLocation>
        <location evidence="1">Cell inner membrane</location>
        <topology evidence="1">Single-pass type II membrane protein</topology>
        <orientation evidence="1">Periplasmic side</orientation>
    </subcellularLocation>
</comment>
<keyword evidence="2" id="KW-1003">Cell membrane</keyword>
<dbReference type="OrthoDB" id="9812372at2"/>
<evidence type="ECO:0000256" key="4">
    <source>
        <dbReference type="ARBA" id="ARBA00022692"/>
    </source>
</evidence>
<sequence>MMEQIREGSQSWIVKIILGLIILSFALTGVYSYLSGGPNGNAAAEVNGQSISRVELNRAYQNERARLESQNADMFSQLAGNEAFLNEIRRGALEQLINQHLMADAISEMGLRVSDEQVKAAIRDIPAFQIAGNFDNERYLAVLRNQGMSPSRFSEMMRADLARQQFVDGVLASAFVMPDEAKDLYAASRQSRDAMAVTVKASDFLATIEVSDEDIQARYDSEPQGYMAPEQVAVDYVELNADDLKAGVTVTDEQIQSYYQDNTNQFRRPEKRQASHILFTGDDAKAKAEAALKAIQGGKDFAEVAKTESTDTLSAEKGGDLGWIEPGVYKGDFDKALFAIAKEGDIAGPVESTYGYHLIKLTGIEMGTVKGLAEVKDSIKTLLVKKAADALFYEKQSKLEQDAFELPLAEAAKNIGVEVKHVPLFARSAPPAALSNGSVLDAVFSDSVKLDRRPSGLLEVGPEHIVALVASDYKEAHRKALDEVKGEIATAIRSERAKAKAEELAQALLDKLNAGEDVSGFLADNKLSEETLDALARNDTKAAPAIVRSAFDQQPGNAELVTLASGDSAVVKVKAVHPYQPTEQDQFIIQMWQQQLAKQRADAANRQFIDALRKVAEVKYLNLSNG</sequence>
<dbReference type="InterPro" id="IPR046357">
    <property type="entry name" value="PPIase_dom_sf"/>
</dbReference>
<dbReference type="InterPro" id="IPR052029">
    <property type="entry name" value="PpiD_chaperone"/>
</dbReference>
<dbReference type="RefSeq" id="WP_008483371.1">
    <property type="nucleotide sequence ID" value="NZ_AMRI01000005.1"/>
</dbReference>
<keyword evidence="3" id="KW-0997">Cell inner membrane</keyword>
<comment type="caution">
    <text evidence="14">The sequence shown here is derived from an EMBL/GenBank/DDBJ whole genome shotgun (WGS) entry which is preliminary data.</text>
</comment>
<evidence type="ECO:0000313" key="15">
    <source>
        <dbReference type="Proteomes" id="UP000006755"/>
    </source>
</evidence>
<evidence type="ECO:0000256" key="12">
    <source>
        <dbReference type="SAM" id="Phobius"/>
    </source>
</evidence>
<keyword evidence="15" id="KW-1185">Reference proteome</keyword>
<proteinExistence type="inferred from homology"/>
<reference evidence="14 15" key="1">
    <citation type="journal article" date="2012" name="J. Bacteriol.">
        <title>Genome Sequence of Gallaecimonas xiamenensis Type Strain 3-C-1.</title>
        <authorList>
            <person name="Lai Q."/>
            <person name="Wang L."/>
            <person name="Wang W."/>
            <person name="Shao Z."/>
        </authorList>
    </citation>
    <scope>NUCLEOTIDE SEQUENCE [LARGE SCALE GENOMIC DNA]</scope>
    <source>
        <strain evidence="14 15">3-C-1</strain>
    </source>
</reference>
<dbReference type="InterPro" id="IPR027304">
    <property type="entry name" value="Trigger_fact/SurA_dom_sf"/>
</dbReference>
<dbReference type="Pfam" id="PF00639">
    <property type="entry name" value="Rotamase"/>
    <property type="match status" value="1"/>
</dbReference>
<evidence type="ECO:0000313" key="14">
    <source>
        <dbReference type="EMBL" id="EKE76263.1"/>
    </source>
</evidence>
<comment type="similarity">
    <text evidence="8">Belongs to the PpiD chaperone family.</text>
</comment>
<dbReference type="InterPro" id="IPR000297">
    <property type="entry name" value="PPIase_PpiC"/>
</dbReference>
<dbReference type="InterPro" id="IPR023058">
    <property type="entry name" value="PPIase_PpiC_CS"/>
</dbReference>
<dbReference type="STRING" id="745411.B3C1_05125"/>
<dbReference type="GO" id="GO:0005886">
    <property type="term" value="C:plasma membrane"/>
    <property type="evidence" value="ECO:0007669"/>
    <property type="project" value="UniProtKB-SubCell"/>
</dbReference>
<evidence type="ECO:0000256" key="1">
    <source>
        <dbReference type="ARBA" id="ARBA00004382"/>
    </source>
</evidence>
<protein>
    <recommendedName>
        <fullName evidence="9">Periplasmic chaperone PpiD</fullName>
    </recommendedName>
    <alternativeName>
        <fullName evidence="10">Periplasmic folding chaperone</fullName>
    </alternativeName>
</protein>
<dbReference type="PANTHER" id="PTHR47529:SF1">
    <property type="entry name" value="PERIPLASMIC CHAPERONE PPID"/>
    <property type="match status" value="1"/>
</dbReference>
<keyword evidence="5 12" id="KW-1133">Transmembrane helix</keyword>